<comment type="caution">
    <text evidence="5">The sequence shown here is derived from an EMBL/GenBank/DDBJ whole genome shotgun (WGS) entry which is preliminary data.</text>
</comment>
<dbReference type="InterPro" id="IPR012533">
    <property type="entry name" value="YcnI-copper_dom"/>
</dbReference>
<dbReference type="CDD" id="cd08545">
    <property type="entry name" value="YcnI_like"/>
    <property type="match status" value="1"/>
</dbReference>
<keyword evidence="2" id="KW-1133">Transmembrane helix</keyword>
<keyword evidence="3" id="KW-0732">Signal</keyword>
<protein>
    <submittedName>
        <fullName evidence="5">YcnI family protein</fullName>
    </submittedName>
</protein>
<dbReference type="Pfam" id="PF07987">
    <property type="entry name" value="DUF1775"/>
    <property type="match status" value="1"/>
</dbReference>
<keyword evidence="2" id="KW-0812">Transmembrane</keyword>
<dbReference type="InterPro" id="IPR038507">
    <property type="entry name" value="YcnI-like_sf"/>
</dbReference>
<keyword evidence="2" id="KW-0472">Membrane</keyword>
<dbReference type="EMBL" id="JAPDDP010000032">
    <property type="protein sequence ID" value="MDA0182205.1"/>
    <property type="molecule type" value="Genomic_DNA"/>
</dbReference>
<dbReference type="Gene3D" id="2.60.40.2230">
    <property type="entry name" value="Uncharacterised protein YcnI-like PF07987, DUF1775"/>
    <property type="match status" value="1"/>
</dbReference>
<evidence type="ECO:0000256" key="1">
    <source>
        <dbReference type="SAM" id="MobiDB-lite"/>
    </source>
</evidence>
<feature type="transmembrane region" description="Helical" evidence="2">
    <location>
        <begin position="206"/>
        <end position="228"/>
    </location>
</feature>
<feature type="chain" id="PRO_5040887026" evidence="3">
    <location>
        <begin position="23"/>
        <end position="234"/>
    </location>
</feature>
<evidence type="ECO:0000259" key="4">
    <source>
        <dbReference type="Pfam" id="PF07987"/>
    </source>
</evidence>
<gene>
    <name evidence="5" type="ORF">OJ997_18005</name>
</gene>
<feature type="signal peptide" evidence="3">
    <location>
        <begin position="1"/>
        <end position="22"/>
    </location>
</feature>
<evidence type="ECO:0000313" key="5">
    <source>
        <dbReference type="EMBL" id="MDA0182205.1"/>
    </source>
</evidence>
<evidence type="ECO:0000256" key="3">
    <source>
        <dbReference type="SAM" id="SignalP"/>
    </source>
</evidence>
<feature type="region of interest" description="Disordered" evidence="1">
    <location>
        <begin position="170"/>
        <end position="200"/>
    </location>
</feature>
<evidence type="ECO:0000313" key="6">
    <source>
        <dbReference type="Proteomes" id="UP001147653"/>
    </source>
</evidence>
<proteinExistence type="predicted"/>
<feature type="domain" description="YncI copper-binding" evidence="4">
    <location>
        <begin position="23"/>
        <end position="165"/>
    </location>
</feature>
<dbReference type="Proteomes" id="UP001147653">
    <property type="component" value="Unassembled WGS sequence"/>
</dbReference>
<dbReference type="AlphaFoldDB" id="A0A9X3NCA4"/>
<reference evidence="5" key="1">
    <citation type="submission" date="2022-10" db="EMBL/GenBank/DDBJ databases">
        <title>The WGS of Solirubrobacter phytolaccae KCTC 29190.</title>
        <authorList>
            <person name="Jiang Z."/>
        </authorList>
    </citation>
    <scope>NUCLEOTIDE SEQUENCE</scope>
    <source>
        <strain evidence="5">KCTC 29190</strain>
    </source>
</reference>
<keyword evidence="6" id="KW-1185">Reference proteome</keyword>
<feature type="compositionally biased region" description="Low complexity" evidence="1">
    <location>
        <begin position="177"/>
        <end position="199"/>
    </location>
</feature>
<accession>A0A9X3NCA4</accession>
<name>A0A9X3NCA4_9ACTN</name>
<evidence type="ECO:0000256" key="2">
    <source>
        <dbReference type="SAM" id="Phobius"/>
    </source>
</evidence>
<organism evidence="5 6">
    <name type="scientific">Solirubrobacter phytolaccae</name>
    <dbReference type="NCBI Taxonomy" id="1404360"/>
    <lineage>
        <taxon>Bacteria</taxon>
        <taxon>Bacillati</taxon>
        <taxon>Actinomycetota</taxon>
        <taxon>Thermoleophilia</taxon>
        <taxon>Solirubrobacterales</taxon>
        <taxon>Solirubrobacteraceae</taxon>
        <taxon>Solirubrobacter</taxon>
    </lineage>
</organism>
<sequence length="234" mass="24200">MRTPLVLAVAVLTLAAPAVAQAHVTLQPSTAAAGGYTRLNVRVPNERDDASTQKVELQFPDGFASASFEPIPGWDVKVTKKQLETPIKTDDGEITEAVDTITWTADDADDAIPPGAFRDFGLSVRIPGEAGDTLTFKALQTYTGGEVVRWIGAEDSDNPAPTVSVTEAAGDEHGADHAAPTATAEATDAERTAATTSDDGGSSDTLAIIALIVGALGLIVGTFGVLSARRATRT</sequence>
<dbReference type="RefSeq" id="WP_270026568.1">
    <property type="nucleotide sequence ID" value="NZ_JAPDDP010000032.1"/>
</dbReference>